<accession>A0A9W5Y9R6</accession>
<proteinExistence type="predicted"/>
<evidence type="ECO:0000313" key="4">
    <source>
        <dbReference type="EMBL" id="GKX29174.1"/>
    </source>
</evidence>
<organism evidence="4 5">
    <name type="scientific">Vallitalea longa</name>
    <dbReference type="NCBI Taxonomy" id="2936439"/>
    <lineage>
        <taxon>Bacteria</taxon>
        <taxon>Bacillati</taxon>
        <taxon>Bacillota</taxon>
        <taxon>Clostridia</taxon>
        <taxon>Lachnospirales</taxon>
        <taxon>Vallitaleaceae</taxon>
        <taxon>Vallitalea</taxon>
    </lineage>
</organism>
<dbReference type="Pfam" id="PF00440">
    <property type="entry name" value="TetR_N"/>
    <property type="match status" value="1"/>
</dbReference>
<dbReference type="PROSITE" id="PS50977">
    <property type="entry name" value="HTH_TETR_2"/>
    <property type="match status" value="1"/>
</dbReference>
<dbReference type="PANTHER" id="PTHR43479">
    <property type="entry name" value="ACREF/ENVCD OPERON REPRESSOR-RELATED"/>
    <property type="match status" value="1"/>
</dbReference>
<comment type="caution">
    <text evidence="4">The sequence shown here is derived from an EMBL/GenBank/DDBJ whole genome shotgun (WGS) entry which is preliminary data.</text>
</comment>
<evidence type="ECO:0000313" key="5">
    <source>
        <dbReference type="Proteomes" id="UP001144256"/>
    </source>
</evidence>
<dbReference type="InterPro" id="IPR001647">
    <property type="entry name" value="HTH_TetR"/>
</dbReference>
<name>A0A9W5Y9R6_9FIRM</name>
<evidence type="ECO:0000256" key="1">
    <source>
        <dbReference type="ARBA" id="ARBA00023125"/>
    </source>
</evidence>
<dbReference type="EMBL" id="BRLB01000003">
    <property type="protein sequence ID" value="GKX29174.1"/>
    <property type="molecule type" value="Genomic_DNA"/>
</dbReference>
<dbReference type="GO" id="GO:0003677">
    <property type="term" value="F:DNA binding"/>
    <property type="evidence" value="ECO:0007669"/>
    <property type="project" value="UniProtKB-UniRule"/>
</dbReference>
<keyword evidence="1 2" id="KW-0238">DNA-binding</keyword>
<dbReference type="Gene3D" id="1.10.10.60">
    <property type="entry name" value="Homeodomain-like"/>
    <property type="match status" value="1"/>
</dbReference>
<dbReference type="PANTHER" id="PTHR43479:SF11">
    <property type="entry name" value="ACREF_ENVCD OPERON REPRESSOR-RELATED"/>
    <property type="match status" value="1"/>
</dbReference>
<dbReference type="Proteomes" id="UP001144256">
    <property type="component" value="Unassembled WGS sequence"/>
</dbReference>
<dbReference type="PRINTS" id="PR00455">
    <property type="entry name" value="HTHTETR"/>
</dbReference>
<keyword evidence="5" id="KW-1185">Reference proteome</keyword>
<dbReference type="RefSeq" id="WP_281814454.1">
    <property type="nucleotide sequence ID" value="NZ_BRLB01000003.1"/>
</dbReference>
<dbReference type="SUPFAM" id="SSF48498">
    <property type="entry name" value="Tetracyclin repressor-like, C-terminal domain"/>
    <property type="match status" value="1"/>
</dbReference>
<feature type="DNA-binding region" description="H-T-H motif" evidence="2">
    <location>
        <begin position="33"/>
        <end position="52"/>
    </location>
</feature>
<dbReference type="InterPro" id="IPR050624">
    <property type="entry name" value="HTH-type_Tx_Regulator"/>
</dbReference>
<dbReference type="InterPro" id="IPR009057">
    <property type="entry name" value="Homeodomain-like_sf"/>
</dbReference>
<dbReference type="AlphaFoldDB" id="A0A9W5Y9R6"/>
<evidence type="ECO:0000259" key="3">
    <source>
        <dbReference type="PROSITE" id="PS50977"/>
    </source>
</evidence>
<protein>
    <submittedName>
        <fullName evidence="4">TetR family transcriptional regulator</fullName>
    </submittedName>
</protein>
<dbReference type="SUPFAM" id="SSF46689">
    <property type="entry name" value="Homeodomain-like"/>
    <property type="match status" value="1"/>
</dbReference>
<sequence>MEDVLNHMEPEKKLRLINSAMKEFGENRFDKASTNVIVKDAGISKGLLYYYFKSKEELFEYLIAFSMTLVGEKIANDIDWDKGDLFDRIIDISKVKMKIMEQYPYLVSFSKNMYEGKSMADIKKLVETYIPNIYVKAYTYNIDYSLFREGVDVERVVKMFELFLNGYAEELLTKLKHANIGFDIKEIFNELNAYLKIYKEAFYK</sequence>
<evidence type="ECO:0000256" key="2">
    <source>
        <dbReference type="PROSITE-ProRule" id="PRU00335"/>
    </source>
</evidence>
<dbReference type="Gene3D" id="1.10.357.10">
    <property type="entry name" value="Tetracycline Repressor, domain 2"/>
    <property type="match status" value="1"/>
</dbReference>
<reference evidence="4" key="1">
    <citation type="submission" date="2022-06" db="EMBL/GenBank/DDBJ databases">
        <title>Vallitalea longa sp. nov., an anaerobic bacterium isolated from marine sediment.</title>
        <authorList>
            <person name="Hirano S."/>
            <person name="Terahara T."/>
            <person name="Mori K."/>
            <person name="Hamada M."/>
            <person name="Matsumoto R."/>
            <person name="Kobayashi T."/>
        </authorList>
    </citation>
    <scope>NUCLEOTIDE SEQUENCE</scope>
    <source>
        <strain evidence="4">SH18-1</strain>
    </source>
</reference>
<gene>
    <name evidence="4" type="ORF">SH1V18_16540</name>
</gene>
<dbReference type="InterPro" id="IPR036271">
    <property type="entry name" value="Tet_transcr_reg_TetR-rel_C_sf"/>
</dbReference>
<feature type="domain" description="HTH tetR-type" evidence="3">
    <location>
        <begin position="10"/>
        <end position="70"/>
    </location>
</feature>